<protein>
    <submittedName>
        <fullName evidence="1">Uncharacterized protein</fullName>
    </submittedName>
</protein>
<name>A0A2V1D2D0_9PLEO</name>
<evidence type="ECO:0000313" key="1">
    <source>
        <dbReference type="EMBL" id="PVH92197.1"/>
    </source>
</evidence>
<evidence type="ECO:0000313" key="2">
    <source>
        <dbReference type="Proteomes" id="UP000244855"/>
    </source>
</evidence>
<dbReference type="AlphaFoldDB" id="A0A2V1D2D0"/>
<organism evidence="1 2">
    <name type="scientific">Periconia macrospinosa</name>
    <dbReference type="NCBI Taxonomy" id="97972"/>
    <lineage>
        <taxon>Eukaryota</taxon>
        <taxon>Fungi</taxon>
        <taxon>Dikarya</taxon>
        <taxon>Ascomycota</taxon>
        <taxon>Pezizomycotina</taxon>
        <taxon>Dothideomycetes</taxon>
        <taxon>Pleosporomycetidae</taxon>
        <taxon>Pleosporales</taxon>
        <taxon>Massarineae</taxon>
        <taxon>Periconiaceae</taxon>
        <taxon>Periconia</taxon>
    </lineage>
</organism>
<keyword evidence="2" id="KW-1185">Reference proteome</keyword>
<dbReference type="EMBL" id="KZ805708">
    <property type="protein sequence ID" value="PVH92197.1"/>
    <property type="molecule type" value="Genomic_DNA"/>
</dbReference>
<reference evidence="1 2" key="1">
    <citation type="journal article" date="2018" name="Sci. Rep.">
        <title>Comparative genomics provides insights into the lifestyle and reveals functional heterogeneity of dark septate endophytic fungi.</title>
        <authorList>
            <person name="Knapp D.G."/>
            <person name="Nemeth J.B."/>
            <person name="Barry K."/>
            <person name="Hainaut M."/>
            <person name="Henrissat B."/>
            <person name="Johnson J."/>
            <person name="Kuo A."/>
            <person name="Lim J.H.P."/>
            <person name="Lipzen A."/>
            <person name="Nolan M."/>
            <person name="Ohm R.A."/>
            <person name="Tamas L."/>
            <person name="Grigoriev I.V."/>
            <person name="Spatafora J.W."/>
            <person name="Nagy L.G."/>
            <person name="Kovacs G.M."/>
        </authorList>
    </citation>
    <scope>NUCLEOTIDE SEQUENCE [LARGE SCALE GENOMIC DNA]</scope>
    <source>
        <strain evidence="1 2">DSE2036</strain>
    </source>
</reference>
<dbReference type="Proteomes" id="UP000244855">
    <property type="component" value="Unassembled WGS sequence"/>
</dbReference>
<gene>
    <name evidence="1" type="ORF">DM02DRAFT_296337</name>
</gene>
<proteinExistence type="predicted"/>
<accession>A0A2V1D2D0</accession>
<sequence>MYVVLRLTTVVTTAAQRTFSAKLSVAGCQNNLHAIPCNTVPSIHLSPAGPAPVCRSVPLRTRTQHVASRESTEHLSSGFADRRCQPTVEMDLGATSTIRAFPFSLPSTLNVDAGARVKGQG</sequence>